<feature type="compositionally biased region" description="Basic and acidic residues" evidence="1">
    <location>
        <begin position="488"/>
        <end position="501"/>
    </location>
</feature>
<accession>A0ABV8TCR3</accession>
<dbReference type="EMBL" id="JBHSDP010000012">
    <property type="protein sequence ID" value="MFC4328421.1"/>
    <property type="molecule type" value="Genomic_DNA"/>
</dbReference>
<dbReference type="Proteomes" id="UP001595824">
    <property type="component" value="Unassembled WGS sequence"/>
</dbReference>
<proteinExistence type="predicted"/>
<feature type="compositionally biased region" description="Basic and acidic residues" evidence="1">
    <location>
        <begin position="509"/>
        <end position="518"/>
    </location>
</feature>
<feature type="compositionally biased region" description="Basic and acidic residues" evidence="1">
    <location>
        <begin position="471"/>
        <end position="480"/>
    </location>
</feature>
<evidence type="ECO:0000256" key="1">
    <source>
        <dbReference type="SAM" id="MobiDB-lite"/>
    </source>
</evidence>
<gene>
    <name evidence="2" type="ORF">ACFPC0_11335</name>
</gene>
<comment type="caution">
    <text evidence="2">The sequence shown here is derived from an EMBL/GenBank/DDBJ whole genome shotgun (WGS) entry which is preliminary data.</text>
</comment>
<sequence>MIEPGRIPQYTGDFAKLSKAVSQLRTRAVGIRNDGQDVHSRFQATAAYYKAPEADQLLSTTRPVMDTADEFAAHIESLADALETFAAEAKPHADRLKELREKAATFVDSVRGDDDWTKDQDKIDAHDALMDGVAEAVDGFQTAERDAANKISRISPGACRPSWVVDDGSHAPGMYGVHADTLTSMGDLPWGSPESRSYERWSLDWWGHGAKSWAWDGIVKDSVWGGFVGLGVLEDNLLGINGAQARSDTWDGLRRTVVGTYAYGMDAVGLGGRLSDWQRDSEAYADEFGKGFVAYDTWDEDPARAHAVTTFSLLTLFGGAAGGLARVSKAGRVAETAGALARAGDVLDPVSGGTRAAKALSDLPKVSETLTRVSDHLKLPKPHLPDTALDLNDRYRITKDGNLVPLHADGTPDMTLPERERAATDRAATPQPSDHQLLTAGARRGGSTAMHAGDAPPSSPAQHSAGPHGSEAVRRTHEGTHAGPPHDGGSEPHDGGHRAGGDHSASSHSDSDRGEVPRGTDGNDPFSDGTPHQETVPSGLDHGPADHASNRERPPREGDTNYIVDNPENWADTITDIDRIDGGVLWEEKTATGRDPRVNVNKWIAKHVFKKLDSYVRARHCMSGYEEAPLGLDFTEPGATSEFRAAVESGVAEWVTRNPGVDVRVRWAE</sequence>
<dbReference type="RefSeq" id="WP_381738645.1">
    <property type="nucleotide sequence ID" value="NZ_JBHSDP010000012.1"/>
</dbReference>
<name>A0ABV8TCR3_9ACTN</name>
<evidence type="ECO:0008006" key="4">
    <source>
        <dbReference type="Google" id="ProtNLM"/>
    </source>
</evidence>
<organism evidence="2 3">
    <name type="scientific">Streptomyces andamanensis</name>
    <dbReference type="NCBI Taxonomy" id="1565035"/>
    <lineage>
        <taxon>Bacteria</taxon>
        <taxon>Bacillati</taxon>
        <taxon>Actinomycetota</taxon>
        <taxon>Actinomycetes</taxon>
        <taxon>Kitasatosporales</taxon>
        <taxon>Streptomycetaceae</taxon>
        <taxon>Streptomyces</taxon>
    </lineage>
</organism>
<evidence type="ECO:0000313" key="2">
    <source>
        <dbReference type="EMBL" id="MFC4328421.1"/>
    </source>
</evidence>
<feature type="region of interest" description="Disordered" evidence="1">
    <location>
        <begin position="444"/>
        <end position="566"/>
    </location>
</feature>
<keyword evidence="3" id="KW-1185">Reference proteome</keyword>
<reference evidence="3" key="1">
    <citation type="journal article" date="2019" name="Int. J. Syst. Evol. Microbiol.">
        <title>The Global Catalogue of Microorganisms (GCM) 10K type strain sequencing project: providing services to taxonomists for standard genome sequencing and annotation.</title>
        <authorList>
            <consortium name="The Broad Institute Genomics Platform"/>
            <consortium name="The Broad Institute Genome Sequencing Center for Infectious Disease"/>
            <person name="Wu L."/>
            <person name="Ma J."/>
        </authorList>
    </citation>
    <scope>NUCLEOTIDE SEQUENCE [LARGE SCALE GENOMIC DNA]</scope>
    <source>
        <strain evidence="3">PCU 347</strain>
    </source>
</reference>
<feature type="compositionally biased region" description="Basic and acidic residues" evidence="1">
    <location>
        <begin position="543"/>
        <end position="559"/>
    </location>
</feature>
<protein>
    <recommendedName>
        <fullName evidence="4">WXG100 family type VII secretion target</fullName>
    </recommendedName>
</protein>
<evidence type="ECO:0000313" key="3">
    <source>
        <dbReference type="Proteomes" id="UP001595824"/>
    </source>
</evidence>